<feature type="transmembrane region" description="Helical" evidence="1">
    <location>
        <begin position="74"/>
        <end position="93"/>
    </location>
</feature>
<feature type="transmembrane region" description="Helical" evidence="1">
    <location>
        <begin position="7"/>
        <end position="26"/>
    </location>
</feature>
<keyword evidence="1" id="KW-1133">Transmembrane helix</keyword>
<feature type="transmembrane region" description="Helical" evidence="1">
    <location>
        <begin position="146"/>
        <end position="175"/>
    </location>
</feature>
<dbReference type="Proteomes" id="UP001241656">
    <property type="component" value="Chromosome"/>
</dbReference>
<feature type="transmembrane region" description="Helical" evidence="1">
    <location>
        <begin position="294"/>
        <end position="313"/>
    </location>
</feature>
<gene>
    <name evidence="2" type="ORF">QGN23_13575</name>
</gene>
<feature type="transmembrane region" description="Helical" evidence="1">
    <location>
        <begin position="233"/>
        <end position="252"/>
    </location>
</feature>
<dbReference type="RefSeq" id="WP_282904780.1">
    <property type="nucleotide sequence ID" value="NZ_CP124855.1"/>
</dbReference>
<keyword evidence="3" id="KW-1185">Reference proteome</keyword>
<feature type="transmembrane region" description="Helical" evidence="1">
    <location>
        <begin position="42"/>
        <end position="62"/>
    </location>
</feature>
<evidence type="ECO:0008006" key="4">
    <source>
        <dbReference type="Google" id="ProtNLM"/>
    </source>
</evidence>
<keyword evidence="1" id="KW-0472">Membrane</keyword>
<organism evidence="2 3">
    <name type="scientific">Chryseobacterium gotjawalense</name>
    <dbReference type="NCBI Taxonomy" id="3042315"/>
    <lineage>
        <taxon>Bacteria</taxon>
        <taxon>Pseudomonadati</taxon>
        <taxon>Bacteroidota</taxon>
        <taxon>Flavobacteriia</taxon>
        <taxon>Flavobacteriales</taxon>
        <taxon>Weeksellaceae</taxon>
        <taxon>Chryseobacterium group</taxon>
        <taxon>Chryseobacterium</taxon>
    </lineage>
</organism>
<protein>
    <recommendedName>
        <fullName evidence="4">Glycosyltransferase RgtA/B/C/D-like domain-containing protein</fullName>
    </recommendedName>
</protein>
<feature type="transmembrane region" description="Helical" evidence="1">
    <location>
        <begin position="345"/>
        <end position="363"/>
    </location>
</feature>
<evidence type="ECO:0000256" key="1">
    <source>
        <dbReference type="SAM" id="Phobius"/>
    </source>
</evidence>
<evidence type="ECO:0000313" key="2">
    <source>
        <dbReference type="EMBL" id="WHF51437.1"/>
    </source>
</evidence>
<feature type="transmembrane region" description="Helical" evidence="1">
    <location>
        <begin position="113"/>
        <end position="134"/>
    </location>
</feature>
<reference evidence="2 3" key="1">
    <citation type="submission" date="2023-05" db="EMBL/GenBank/DDBJ databases">
        <title>Genomic insight into Chryseobacterium sp. wdc7 isolated forest soil (Gotjawal).</title>
        <authorList>
            <person name="Park S.-J."/>
        </authorList>
    </citation>
    <scope>NUCLEOTIDE SEQUENCE [LARGE SCALE GENOMIC DNA]</scope>
    <source>
        <strain evidence="3">wdc7</strain>
    </source>
</reference>
<keyword evidence="1" id="KW-0812">Transmembrane</keyword>
<sequence length="458" mass="53389">MTRNNNIPYVLLNIVIFISIIITPFFRVDGGVSDDTYNYVKIAYYLPDLISSVFPLGYPLFIKLTNIFSNDYYISTRIIACLSYLFIVLFSYAKKFYFKETSLLMGMKIFTVFMFSYSETLFLPFFYVLIYLLYQFFRSDYKKKSLIFTISSLLIILCIIRYSSIFIIGGFIFMLGFELIKKQKDFRLIKSLTTIILLTGIGISLFLFFNYYFTGGFMGENNRNSSNFSKTGIGGFILKNIFFSFLNAMNPILNVIRINFLTFIISVLISLTSFIAVTFFIFKLILKKQLEPFRIILIYISFSIFLGLVYSSFSTGIDGLHIRLALPVYFCSYFVLLISYSGKRFLFPIVLLSLMVNFSVTYFESFDYLEKRENVKKYVMKSKKRTYYFNDIGRIPTESGGANTSNFFTLFSLNPEVKVLTKDQYMSMEFDSILLESELVNIKPINRTEMINNKTFTK</sequence>
<dbReference type="EMBL" id="CP124855">
    <property type="protein sequence ID" value="WHF51437.1"/>
    <property type="molecule type" value="Genomic_DNA"/>
</dbReference>
<evidence type="ECO:0000313" key="3">
    <source>
        <dbReference type="Proteomes" id="UP001241656"/>
    </source>
</evidence>
<feature type="transmembrane region" description="Helical" evidence="1">
    <location>
        <begin position="195"/>
        <end position="213"/>
    </location>
</feature>
<accession>A0ABY8RBU2</accession>
<feature type="transmembrane region" description="Helical" evidence="1">
    <location>
        <begin position="319"/>
        <end position="338"/>
    </location>
</feature>
<proteinExistence type="predicted"/>
<name>A0ABY8RBU2_9FLAO</name>
<feature type="transmembrane region" description="Helical" evidence="1">
    <location>
        <begin position="258"/>
        <end position="282"/>
    </location>
</feature>